<evidence type="ECO:0000313" key="3">
    <source>
        <dbReference type="EMBL" id="KKJ77330.1"/>
    </source>
</evidence>
<organism evidence="3 4">
    <name type="scientific">Kiloniella litopenaei</name>
    <dbReference type="NCBI Taxonomy" id="1549748"/>
    <lineage>
        <taxon>Bacteria</taxon>
        <taxon>Pseudomonadati</taxon>
        <taxon>Pseudomonadota</taxon>
        <taxon>Alphaproteobacteria</taxon>
        <taxon>Rhodospirillales</taxon>
        <taxon>Kiloniellaceae</taxon>
        <taxon>Kiloniella</taxon>
    </lineage>
</organism>
<feature type="transmembrane region" description="Helical" evidence="1">
    <location>
        <begin position="39"/>
        <end position="63"/>
    </location>
</feature>
<feature type="transmembrane region" description="Helical" evidence="1">
    <location>
        <begin position="114"/>
        <end position="133"/>
    </location>
</feature>
<comment type="caution">
    <text evidence="3">The sequence shown here is derived from an EMBL/GenBank/DDBJ whole genome shotgun (WGS) entry which is preliminary data.</text>
</comment>
<dbReference type="InterPro" id="IPR051311">
    <property type="entry name" value="DedA_domain"/>
</dbReference>
<protein>
    <submittedName>
        <fullName evidence="3">Membrane protein</fullName>
    </submittedName>
</protein>
<name>A0A0M2RBF2_9PROT</name>
<sequence>MFTLVSLFAGAFLAATILPFSSEVMLATALHSGEHQKWLLVLIATMGNTLGAVLNWWLGLYLLHWSDHKWFPFSSRQLNQASNWFQKYGIFSLLFTWVPVIGDPLTFAAGVLRVRFIIFLPLVFFGKGLRYILIGWIF</sequence>
<proteinExistence type="predicted"/>
<dbReference type="InterPro" id="IPR032816">
    <property type="entry name" value="VTT_dom"/>
</dbReference>
<dbReference type="AlphaFoldDB" id="A0A0M2RBF2"/>
<feature type="transmembrane region" description="Helical" evidence="1">
    <location>
        <begin position="84"/>
        <end position="102"/>
    </location>
</feature>
<dbReference type="Proteomes" id="UP000034491">
    <property type="component" value="Unassembled WGS sequence"/>
</dbReference>
<reference evidence="3 4" key="1">
    <citation type="submission" date="2015-03" db="EMBL/GenBank/DDBJ databases">
        <title>Genome sequence of Kiloniella sp. P1-1, isolated from the gut microflora of Pacific white shrimp, Penaeus vannamei.</title>
        <authorList>
            <person name="Shao Z."/>
            <person name="Wang L."/>
            <person name="Li X."/>
        </authorList>
    </citation>
    <scope>NUCLEOTIDE SEQUENCE [LARGE SCALE GENOMIC DNA]</scope>
    <source>
        <strain evidence="3 4">P1-1</strain>
    </source>
</reference>
<dbReference type="EMBL" id="LANI01000005">
    <property type="protein sequence ID" value="KKJ77330.1"/>
    <property type="molecule type" value="Genomic_DNA"/>
</dbReference>
<dbReference type="PATRIC" id="fig|1549748.8.peg.3864"/>
<dbReference type="Pfam" id="PF09335">
    <property type="entry name" value="VTT_dom"/>
    <property type="match status" value="1"/>
</dbReference>
<dbReference type="OrthoDB" id="9814483at2"/>
<evidence type="ECO:0000256" key="1">
    <source>
        <dbReference type="SAM" id="Phobius"/>
    </source>
</evidence>
<accession>A0A0M2RBF2</accession>
<evidence type="ECO:0000259" key="2">
    <source>
        <dbReference type="Pfam" id="PF09335"/>
    </source>
</evidence>
<dbReference type="PANTHER" id="PTHR42709:SF4">
    <property type="entry name" value="INNER MEMBRANE PROTEIN YQAA"/>
    <property type="match status" value="1"/>
</dbReference>
<evidence type="ECO:0000313" key="4">
    <source>
        <dbReference type="Proteomes" id="UP000034491"/>
    </source>
</evidence>
<keyword evidence="1" id="KW-0812">Transmembrane</keyword>
<keyword evidence="4" id="KW-1185">Reference proteome</keyword>
<dbReference type="STRING" id="1549748.WH95_09205"/>
<gene>
    <name evidence="3" type="ORF">WH95_09205</name>
</gene>
<keyword evidence="1" id="KW-1133">Transmembrane helix</keyword>
<keyword evidence="1" id="KW-0472">Membrane</keyword>
<feature type="domain" description="VTT" evidence="2">
    <location>
        <begin position="22"/>
        <end position="133"/>
    </location>
</feature>
<dbReference type="PANTHER" id="PTHR42709">
    <property type="entry name" value="ALKALINE PHOSPHATASE LIKE PROTEIN"/>
    <property type="match status" value="1"/>
</dbReference>